<sequence>MTRQLPPLLPAGAVLAVALASPAQAQGLFPQWEISLQRLISGMKVSGAQSSATSLQTTNGHKAAAEAAASTLVSQDNALRLARAQHRYGYDTGTGYAACNISLVISEERDSYASADRVRQSFRQADQRWLTNGGDAAERMGDSLAQRRTFYCSPSEQETGWCAGAKPGGFGAGDSDTAPWLFNRDYGAEEVMTAADYLDVVAPLPTVKPNPTTAEEDAALVMARRQGAIMSGARASLVGVILGGMGGDSRQGASP</sequence>
<dbReference type="AlphaFoldDB" id="A0A8H8X0A6"/>
<dbReference type="RefSeq" id="WP_207183798.1">
    <property type="nucleotide sequence ID" value="NZ_AP024146.1"/>
</dbReference>
<name>A0A8H8X0A6_9HYPH</name>
<keyword evidence="1" id="KW-0732">Signal</keyword>
<reference evidence="2" key="1">
    <citation type="submission" date="2020-11" db="EMBL/GenBank/DDBJ databases">
        <title>Complete genome sequence of a novel pathogenic Methylobacterium strain isolated from rice in Vietnam.</title>
        <authorList>
            <person name="Lai K."/>
            <person name="Okazaki S."/>
            <person name="Higashi K."/>
            <person name="Mori H."/>
            <person name="Toyoda A."/>
            <person name="Kurokawa K."/>
        </authorList>
    </citation>
    <scope>NUCLEOTIDE SEQUENCE</scope>
    <source>
        <strain evidence="2">VL1</strain>
        <plasmid evidence="2">pVL1_1</plasmid>
    </source>
</reference>
<accession>A0A8H8X0A6</accession>
<organism evidence="2 3">
    <name type="scientific">Methylobacterium indicum</name>
    <dbReference type="NCBI Taxonomy" id="1775910"/>
    <lineage>
        <taxon>Bacteria</taxon>
        <taxon>Pseudomonadati</taxon>
        <taxon>Pseudomonadota</taxon>
        <taxon>Alphaproteobacteria</taxon>
        <taxon>Hyphomicrobiales</taxon>
        <taxon>Methylobacteriaceae</taxon>
        <taxon>Methylobacterium</taxon>
    </lineage>
</organism>
<gene>
    <name evidence="2" type="ORF">mvi_60800</name>
</gene>
<protein>
    <recommendedName>
        <fullName evidence="4">Secreted protein</fullName>
    </recommendedName>
</protein>
<keyword evidence="2" id="KW-0614">Plasmid</keyword>
<dbReference type="KEGG" id="mind:mvi_60800"/>
<evidence type="ECO:0000313" key="2">
    <source>
        <dbReference type="EMBL" id="BCM87619.1"/>
    </source>
</evidence>
<feature type="chain" id="PRO_5033994766" description="Secreted protein" evidence="1">
    <location>
        <begin position="26"/>
        <end position="255"/>
    </location>
</feature>
<evidence type="ECO:0008006" key="4">
    <source>
        <dbReference type="Google" id="ProtNLM"/>
    </source>
</evidence>
<evidence type="ECO:0000313" key="3">
    <source>
        <dbReference type="Proteomes" id="UP000663508"/>
    </source>
</evidence>
<dbReference type="EMBL" id="AP024146">
    <property type="protein sequence ID" value="BCM87619.1"/>
    <property type="molecule type" value="Genomic_DNA"/>
</dbReference>
<proteinExistence type="predicted"/>
<geneLocation type="plasmid" evidence="2 3">
    <name>pVL1_1</name>
</geneLocation>
<evidence type="ECO:0000256" key="1">
    <source>
        <dbReference type="SAM" id="SignalP"/>
    </source>
</evidence>
<feature type="signal peptide" evidence="1">
    <location>
        <begin position="1"/>
        <end position="25"/>
    </location>
</feature>
<dbReference type="Proteomes" id="UP000663508">
    <property type="component" value="Plasmid pVL1_1"/>
</dbReference>